<accession>A0A7R8HDP9</accession>
<gene>
    <name evidence="2" type="ORF">LSAA_15085</name>
</gene>
<feature type="region of interest" description="Disordered" evidence="1">
    <location>
        <begin position="1"/>
        <end position="40"/>
    </location>
</feature>
<keyword evidence="3" id="KW-1185">Reference proteome</keyword>
<sequence>MSCSSEESFDDESTSPSSLSPPPPSSCSSEHLIEDEVEDEQDVVVEKRNQTLKKQIQLIEKQVQKSLRESSINPATRAKFISICSKFERTSPTRSALPDGSVMSRAKLFAESSEDREQRLRDTQERRDRFKVTKSSFELLDDFESPSSGIESGNSTVLRSIFHRKDSEKRMAEEMERLQLEEEAKMQQKKAFAEKVSMFGRVA</sequence>
<evidence type="ECO:0000313" key="2">
    <source>
        <dbReference type="EMBL" id="CAF3034461.1"/>
    </source>
</evidence>
<proteinExistence type="predicted"/>
<evidence type="ECO:0000313" key="3">
    <source>
        <dbReference type="Proteomes" id="UP000675881"/>
    </source>
</evidence>
<name>A0A7R8HDP9_LEPSM</name>
<dbReference type="Proteomes" id="UP000675881">
    <property type="component" value="Chromosome 9"/>
</dbReference>
<dbReference type="AlphaFoldDB" id="A0A7R8HDP9"/>
<evidence type="ECO:0000256" key="1">
    <source>
        <dbReference type="SAM" id="MobiDB-lite"/>
    </source>
</evidence>
<reference evidence="2" key="1">
    <citation type="submission" date="2021-02" db="EMBL/GenBank/DDBJ databases">
        <authorList>
            <person name="Bekaert M."/>
        </authorList>
    </citation>
    <scope>NUCLEOTIDE SEQUENCE</scope>
    <source>
        <strain evidence="2">IoA-00</strain>
    </source>
</reference>
<dbReference type="EMBL" id="HG994588">
    <property type="protein sequence ID" value="CAF3034461.1"/>
    <property type="molecule type" value="Genomic_DNA"/>
</dbReference>
<protein>
    <submittedName>
        <fullName evidence="2">(salmon louse) hypothetical protein</fullName>
    </submittedName>
</protein>
<organism evidence="2 3">
    <name type="scientific">Lepeophtheirus salmonis</name>
    <name type="common">Salmon louse</name>
    <name type="synonym">Caligus salmonis</name>
    <dbReference type="NCBI Taxonomy" id="72036"/>
    <lineage>
        <taxon>Eukaryota</taxon>
        <taxon>Metazoa</taxon>
        <taxon>Ecdysozoa</taxon>
        <taxon>Arthropoda</taxon>
        <taxon>Crustacea</taxon>
        <taxon>Multicrustacea</taxon>
        <taxon>Hexanauplia</taxon>
        <taxon>Copepoda</taxon>
        <taxon>Siphonostomatoida</taxon>
        <taxon>Caligidae</taxon>
        <taxon>Lepeophtheirus</taxon>
    </lineage>
</organism>